<dbReference type="Proteomes" id="UP000244523">
    <property type="component" value="Unassembled WGS sequence"/>
</dbReference>
<proteinExistence type="predicted"/>
<dbReference type="RefSeq" id="WP_245882524.1">
    <property type="nucleotide sequence ID" value="NZ_QBUD01000001.1"/>
</dbReference>
<reference evidence="3 4" key="1">
    <citation type="submission" date="2018-04" db="EMBL/GenBank/DDBJ databases">
        <title>Genomic Encyclopedia of Archaeal and Bacterial Type Strains, Phase II (KMG-II): from individual species to whole genera.</title>
        <authorList>
            <person name="Goeker M."/>
        </authorList>
    </citation>
    <scope>NUCLEOTIDE SEQUENCE [LARGE SCALE GENOMIC DNA]</scope>
    <source>
        <strain evidence="3 4">DSM 29955</strain>
    </source>
</reference>
<dbReference type="InterPro" id="IPR001543">
    <property type="entry name" value="FliN-like_C"/>
</dbReference>
<evidence type="ECO:0000313" key="3">
    <source>
        <dbReference type="EMBL" id="PUB18892.1"/>
    </source>
</evidence>
<keyword evidence="3" id="KW-0969">Cilium</keyword>
<accession>A0A2T6KQR6</accession>
<organism evidence="3 4">
    <name type="scientific">Yoonia sediminilitoris</name>
    <dbReference type="NCBI Taxonomy" id="1286148"/>
    <lineage>
        <taxon>Bacteria</taxon>
        <taxon>Pseudomonadati</taxon>
        <taxon>Pseudomonadota</taxon>
        <taxon>Alphaproteobacteria</taxon>
        <taxon>Rhodobacterales</taxon>
        <taxon>Paracoccaceae</taxon>
        <taxon>Yoonia</taxon>
    </lineage>
</organism>
<comment type="caution">
    <text evidence="3">The sequence shown here is derived from an EMBL/GenBank/DDBJ whole genome shotgun (WGS) entry which is preliminary data.</text>
</comment>
<dbReference type="Gene3D" id="2.30.330.10">
    <property type="entry name" value="SpoA-like"/>
    <property type="match status" value="1"/>
</dbReference>
<sequence>MSDSDHKMILRRMTGRETGDVAETPLTLSRAVRLAFTKSANDTIGLIVTVTAMGEDVHTLDPMLEVLDDNLMLVGLERGGELVGLMALDMQLRAAILEMQAMGKLIAGMAEDRAPTGTDKTMAENLLIRFLDAMPVATLGTEYDGWTDQVELGSKVESCRAAGLVLDDCEYRIMRLDIDLGVADRTGQLIVVLPLAVETFGAPAEPTEQLDWATLFQARVAEAQSELDALLHRFDMPLAQARNLQVGQVVPLRGCSVNSVRLVTAKGREVALAKLGQLGGNRAVRVEAPPQPQMRELGGGAEAALPDLMGGMADDKMGFGGDEGAGLALEGAGEIDFAMDAAPTFAEPETALDTPDMEAGAEPGSDEGFGIAAMDMDALSLED</sequence>
<name>A0A2T6KQR6_9RHOB</name>
<feature type="domain" description="Flagellar motor switch protein FliN-like C-terminal" evidence="2">
    <location>
        <begin position="219"/>
        <end position="287"/>
    </location>
</feature>
<dbReference type="AlphaFoldDB" id="A0A2T6KQR6"/>
<feature type="region of interest" description="Disordered" evidence="1">
    <location>
        <begin position="348"/>
        <end position="369"/>
    </location>
</feature>
<evidence type="ECO:0000259" key="2">
    <source>
        <dbReference type="Pfam" id="PF01052"/>
    </source>
</evidence>
<dbReference type="Pfam" id="PF01052">
    <property type="entry name" value="FliMN_C"/>
    <property type="match status" value="1"/>
</dbReference>
<evidence type="ECO:0000256" key="1">
    <source>
        <dbReference type="SAM" id="MobiDB-lite"/>
    </source>
</evidence>
<dbReference type="EMBL" id="QBUD01000001">
    <property type="protein sequence ID" value="PUB18892.1"/>
    <property type="molecule type" value="Genomic_DNA"/>
</dbReference>
<keyword evidence="3" id="KW-0966">Cell projection</keyword>
<evidence type="ECO:0000313" key="4">
    <source>
        <dbReference type="Proteomes" id="UP000244523"/>
    </source>
</evidence>
<protein>
    <submittedName>
        <fullName evidence="3">Type III flagellar switch regulator (C-ring) FliN</fullName>
    </submittedName>
</protein>
<dbReference type="SUPFAM" id="SSF101801">
    <property type="entry name" value="Surface presentation of antigens (SPOA)"/>
    <property type="match status" value="1"/>
</dbReference>
<gene>
    <name evidence="3" type="ORF">C8N45_101483</name>
</gene>
<keyword evidence="4" id="KW-1185">Reference proteome</keyword>
<dbReference type="InterPro" id="IPR036429">
    <property type="entry name" value="SpoA-like_sf"/>
</dbReference>
<keyword evidence="3" id="KW-0282">Flagellum</keyword>